<evidence type="ECO:0000256" key="1">
    <source>
        <dbReference type="SAM" id="MobiDB-lite"/>
    </source>
</evidence>
<gene>
    <name evidence="2" type="ORF">STIAU_4980</name>
</gene>
<reference evidence="2 3" key="1">
    <citation type="submission" date="2006-04" db="EMBL/GenBank/DDBJ databases">
        <authorList>
            <person name="Nierman W.C."/>
        </authorList>
    </citation>
    <scope>NUCLEOTIDE SEQUENCE [LARGE SCALE GENOMIC DNA]</scope>
    <source>
        <strain evidence="2 3">DW4/3-1</strain>
    </source>
</reference>
<name>Q08PM6_STIAD</name>
<evidence type="ECO:0000313" key="2">
    <source>
        <dbReference type="EMBL" id="EAU62438.1"/>
    </source>
</evidence>
<evidence type="ECO:0000313" key="3">
    <source>
        <dbReference type="Proteomes" id="UP000032702"/>
    </source>
</evidence>
<feature type="region of interest" description="Disordered" evidence="1">
    <location>
        <begin position="205"/>
        <end position="238"/>
    </location>
</feature>
<sequence length="238" mass="26234">MCRCAMLCKACAQPFPLDPKKSRIPDWWETSGYRNDYVQDPGLVFAGTRQHETPEGCWARNPGLRSAGRGQAQQLSNLGEHLLFGALDPRITANERAHGREHVVWSLAKQAKVRSGQALAFLQAALQPLELHRREVPLARGAQQGTGFARVEVVVAPGHVQQQLEQLDVKGVVDGDRHREGALLRSVARSCVLVHRGMARSFRQPGVHPMTPLREARFGGKSTGATVPPSFESRERAT</sequence>
<organism evidence="2 3">
    <name type="scientific">Stigmatella aurantiaca (strain DW4/3-1)</name>
    <dbReference type="NCBI Taxonomy" id="378806"/>
    <lineage>
        <taxon>Bacteria</taxon>
        <taxon>Pseudomonadati</taxon>
        <taxon>Myxococcota</taxon>
        <taxon>Myxococcia</taxon>
        <taxon>Myxococcales</taxon>
        <taxon>Cystobacterineae</taxon>
        <taxon>Archangiaceae</taxon>
        <taxon>Stigmatella</taxon>
    </lineage>
</organism>
<dbReference type="Proteomes" id="UP000032702">
    <property type="component" value="Unassembled WGS sequence"/>
</dbReference>
<comment type="caution">
    <text evidence="2">The sequence shown here is derived from an EMBL/GenBank/DDBJ whole genome shotgun (WGS) entry which is preliminary data.</text>
</comment>
<dbReference type="AlphaFoldDB" id="Q08PM6"/>
<dbReference type="EMBL" id="AAMD01000237">
    <property type="protein sequence ID" value="EAU62438.1"/>
    <property type="molecule type" value="Genomic_DNA"/>
</dbReference>
<accession>Q08PM6</accession>
<proteinExistence type="predicted"/>
<protein>
    <submittedName>
        <fullName evidence="2">Uncharacterized protein</fullName>
    </submittedName>
</protein>